<dbReference type="InterPro" id="IPR013087">
    <property type="entry name" value="Znf_C2H2_type"/>
</dbReference>
<evidence type="ECO:0000259" key="1">
    <source>
        <dbReference type="PROSITE" id="PS00028"/>
    </source>
</evidence>
<accession>A0ABR4BDE2</accession>
<gene>
    <name evidence="2" type="ORF">ABVK25_004878</name>
</gene>
<protein>
    <recommendedName>
        <fullName evidence="1">C2H2-type domain-containing protein</fullName>
    </recommendedName>
</protein>
<keyword evidence="3" id="KW-1185">Reference proteome</keyword>
<comment type="caution">
    <text evidence="2">The sequence shown here is derived from an EMBL/GenBank/DDBJ whole genome shotgun (WGS) entry which is preliminary data.</text>
</comment>
<dbReference type="EMBL" id="JBHFEH010000013">
    <property type="protein sequence ID" value="KAL2055056.1"/>
    <property type="molecule type" value="Genomic_DNA"/>
</dbReference>
<evidence type="ECO:0000313" key="2">
    <source>
        <dbReference type="EMBL" id="KAL2055056.1"/>
    </source>
</evidence>
<name>A0ABR4BDE2_9LECA</name>
<reference evidence="2 3" key="1">
    <citation type="submission" date="2024-09" db="EMBL/GenBank/DDBJ databases">
        <title>Rethinking Asexuality: The Enigmatic Case of Functional Sexual Genes in Lepraria (Stereocaulaceae).</title>
        <authorList>
            <person name="Doellman M."/>
            <person name="Sun Y."/>
            <person name="Barcenas-Pena A."/>
            <person name="Lumbsch H.T."/>
            <person name="Grewe F."/>
        </authorList>
    </citation>
    <scope>NUCLEOTIDE SEQUENCE [LARGE SCALE GENOMIC DNA]</scope>
    <source>
        <strain evidence="2 3">Grewe 0041</strain>
    </source>
</reference>
<sequence>MVFPSFESSHQQYFVPNPHQSRAITALNDINDQEILAWLAFARKGGFQVRPGGWNLTEELVEAFVSLVGFEDDLVLLWIHEARSGTQTDMKPQKAPVYWCTSCGTDKPKSYKNRDDWRREEKQHEATYVCMLRGTSEFAENGSKCVFCNAPNPEDCQHHIQACLSPNGDRYSCKRRCDMVKHLAKIHGVNHKPQAEAVASQWKRTLHKQAWSCGFCVTTFLDFQERLKHLQMHFEQGMTLDDWNSTTVIQGLLQQPGIDEIWKAKLAISFPVIESSDLIWMDSALKDLQHKLEVGPSEGGEGAEDLAEVAYATCFLNSAFLGN</sequence>
<proteinExistence type="predicted"/>
<evidence type="ECO:0000313" key="3">
    <source>
        <dbReference type="Proteomes" id="UP001590951"/>
    </source>
</evidence>
<organism evidence="2 3">
    <name type="scientific">Lepraria finkii</name>
    <dbReference type="NCBI Taxonomy" id="1340010"/>
    <lineage>
        <taxon>Eukaryota</taxon>
        <taxon>Fungi</taxon>
        <taxon>Dikarya</taxon>
        <taxon>Ascomycota</taxon>
        <taxon>Pezizomycotina</taxon>
        <taxon>Lecanoromycetes</taxon>
        <taxon>OSLEUM clade</taxon>
        <taxon>Lecanoromycetidae</taxon>
        <taxon>Lecanorales</taxon>
        <taxon>Lecanorineae</taxon>
        <taxon>Stereocaulaceae</taxon>
        <taxon>Lepraria</taxon>
    </lineage>
</organism>
<dbReference type="Proteomes" id="UP001590951">
    <property type="component" value="Unassembled WGS sequence"/>
</dbReference>
<dbReference type="PROSITE" id="PS00028">
    <property type="entry name" value="ZINC_FINGER_C2H2_1"/>
    <property type="match status" value="1"/>
</dbReference>
<feature type="domain" description="C2H2-type" evidence="1">
    <location>
        <begin position="213"/>
        <end position="233"/>
    </location>
</feature>